<accession>A0A098BL83</accession>
<sequence length="65" mass="7794">MTASKWRVRSYPGFRFRWLASHPREGTKAFRTWGEAMLFAMTEADKARDLDRLRRLHFRTVIHNG</sequence>
<proteinExistence type="predicted"/>
<gene>
    <name evidence="1" type="ORF">RHRU231_450167</name>
</gene>
<evidence type="ECO:0000313" key="1">
    <source>
        <dbReference type="EMBL" id="CDZ89000.1"/>
    </source>
</evidence>
<name>A0A098BL83_9NOCA</name>
<dbReference type="EMBL" id="CCSD01000056">
    <property type="protein sequence ID" value="CDZ89000.1"/>
    <property type="molecule type" value="Genomic_DNA"/>
</dbReference>
<dbReference type="AlphaFoldDB" id="A0A098BL83"/>
<reference evidence="1 2" key="1">
    <citation type="journal article" date="2014" name="Genome Announc.">
        <title>Draft Genome Sequence of Propane- and Butane-Oxidizing Actinobacterium Rhodococcus ruber IEGM 231.</title>
        <authorList>
            <person name="Ivshina I.B."/>
            <person name="Kuyukina M.S."/>
            <person name="Krivoruchko A.V."/>
            <person name="Barbe V."/>
            <person name="Fischer C."/>
        </authorList>
    </citation>
    <scope>NUCLEOTIDE SEQUENCE [LARGE SCALE GENOMIC DNA]</scope>
</reference>
<evidence type="ECO:0000313" key="2">
    <source>
        <dbReference type="Proteomes" id="UP000042997"/>
    </source>
</evidence>
<organism evidence="1 2">
    <name type="scientific">Rhodococcus ruber</name>
    <dbReference type="NCBI Taxonomy" id="1830"/>
    <lineage>
        <taxon>Bacteria</taxon>
        <taxon>Bacillati</taxon>
        <taxon>Actinomycetota</taxon>
        <taxon>Actinomycetes</taxon>
        <taxon>Mycobacteriales</taxon>
        <taxon>Nocardiaceae</taxon>
        <taxon>Rhodococcus</taxon>
    </lineage>
</organism>
<protein>
    <submittedName>
        <fullName evidence="1">Uncharacterized protein</fullName>
    </submittedName>
</protein>
<dbReference type="RefSeq" id="WP_269572161.1">
    <property type="nucleotide sequence ID" value="NZ_JAPWIU010000038.1"/>
</dbReference>
<dbReference type="Proteomes" id="UP000042997">
    <property type="component" value="Unassembled WGS sequence"/>
</dbReference>